<organism evidence="2">
    <name type="scientific">Brassica cretica</name>
    <name type="common">Mustard</name>
    <dbReference type="NCBI Taxonomy" id="69181"/>
    <lineage>
        <taxon>Eukaryota</taxon>
        <taxon>Viridiplantae</taxon>
        <taxon>Streptophyta</taxon>
        <taxon>Embryophyta</taxon>
        <taxon>Tracheophyta</taxon>
        <taxon>Spermatophyta</taxon>
        <taxon>Magnoliopsida</taxon>
        <taxon>eudicotyledons</taxon>
        <taxon>Gunneridae</taxon>
        <taxon>Pentapetalae</taxon>
        <taxon>rosids</taxon>
        <taxon>malvids</taxon>
        <taxon>Brassicales</taxon>
        <taxon>Brassicaceae</taxon>
        <taxon>Brassiceae</taxon>
        <taxon>Brassica</taxon>
    </lineage>
</organism>
<accession>A0A8S9HXX3</accession>
<proteinExistence type="predicted"/>
<protein>
    <submittedName>
        <fullName evidence="2">Uncharacterized protein</fullName>
    </submittedName>
</protein>
<gene>
    <name evidence="2" type="ORF">F2Q70_00017287</name>
</gene>
<evidence type="ECO:0000256" key="1">
    <source>
        <dbReference type="SAM" id="MobiDB-lite"/>
    </source>
</evidence>
<dbReference type="EMBL" id="QGKY02001250">
    <property type="protein sequence ID" value="KAF2561016.1"/>
    <property type="molecule type" value="Genomic_DNA"/>
</dbReference>
<comment type="caution">
    <text evidence="2">The sequence shown here is derived from an EMBL/GenBank/DDBJ whole genome shotgun (WGS) entry which is preliminary data.</text>
</comment>
<feature type="region of interest" description="Disordered" evidence="1">
    <location>
        <begin position="63"/>
        <end position="98"/>
    </location>
</feature>
<name>A0A8S9HXX3_BRACR</name>
<evidence type="ECO:0000313" key="2">
    <source>
        <dbReference type="EMBL" id="KAF2561016.1"/>
    </source>
</evidence>
<sequence length="132" mass="14777">MLPDRRSQKKSSWKYYMHTRQPLRVKGTLPKRREHCCSAFCKGARENANSTSRSAGLHSLYSFGANGSKRSRRTHVPATIHPKEKAKPLGSGFKLPGSGSQVPTTLLPLFLAMYPDIPLRKTRPRGKQGKMS</sequence>
<dbReference type="AlphaFoldDB" id="A0A8S9HXX3"/>
<reference evidence="2" key="1">
    <citation type="submission" date="2019-12" db="EMBL/GenBank/DDBJ databases">
        <title>Genome sequencing and annotation of Brassica cretica.</title>
        <authorList>
            <person name="Studholme D.J."/>
            <person name="Sarris P.F."/>
        </authorList>
    </citation>
    <scope>NUCLEOTIDE SEQUENCE</scope>
    <source>
        <strain evidence="2">PFS-102/07</strain>
        <tissue evidence="2">Leaf</tissue>
    </source>
</reference>